<dbReference type="InterPro" id="IPR051120">
    <property type="entry name" value="ABC_AA/LPS_Transport"/>
</dbReference>
<dbReference type="PANTHER" id="PTHR45772:SF4">
    <property type="entry name" value="ABC TRANSPORTER ATP-BINDING PROTEIN"/>
    <property type="match status" value="1"/>
</dbReference>
<accession>A0A7Y9F4S1</accession>
<evidence type="ECO:0000256" key="3">
    <source>
        <dbReference type="ARBA" id="ARBA00022840"/>
    </source>
</evidence>
<dbReference type="InterPro" id="IPR032823">
    <property type="entry name" value="BCA_ABC_TP_C"/>
</dbReference>
<keyword evidence="3 6" id="KW-0067">ATP-binding</keyword>
<feature type="region of interest" description="Disordered" evidence="4">
    <location>
        <begin position="241"/>
        <end position="280"/>
    </location>
</feature>
<sequence>MSVLEISNLTIRFGGITALNDVSLRAGEWEIVGIIGPNGAGKTTLFNCITGFYSPTAGRVAYRGRDITGLPVHKRTALGIGRTFQNVGLVKNATVRENLATAQHLQVSYDPWAGIAGGPTTFGEERRIRERSHLILELLDLRHVGEERVADLPYGVLKKVEIAAVLATDPDLLLLDEPGSGMGPEEAHALGDTLLELRQQFGLSIVMIDHHVPLVTRVSDYVYCLNFGEVLAEGKPDDVRRHPEVARAYLGTEPEPDPAPAPEPDTDTDTDTMTLVGGPR</sequence>
<dbReference type="EMBL" id="JACCBE010000001">
    <property type="protein sequence ID" value="NYD59625.1"/>
    <property type="molecule type" value="Genomic_DNA"/>
</dbReference>
<evidence type="ECO:0000256" key="4">
    <source>
        <dbReference type="SAM" id="MobiDB-lite"/>
    </source>
</evidence>
<dbReference type="Pfam" id="PF12399">
    <property type="entry name" value="BCA_ABC_TP_C"/>
    <property type="match status" value="1"/>
</dbReference>
<keyword evidence="2" id="KW-0547">Nucleotide-binding</keyword>
<evidence type="ECO:0000256" key="2">
    <source>
        <dbReference type="ARBA" id="ARBA00022741"/>
    </source>
</evidence>
<comment type="caution">
    <text evidence="6">The sequence shown here is derived from an EMBL/GenBank/DDBJ whole genome shotgun (WGS) entry which is preliminary data.</text>
</comment>
<evidence type="ECO:0000313" key="6">
    <source>
        <dbReference type="EMBL" id="NYD59625.1"/>
    </source>
</evidence>
<proteinExistence type="predicted"/>
<keyword evidence="7" id="KW-1185">Reference proteome</keyword>
<dbReference type="Proteomes" id="UP000516957">
    <property type="component" value="Unassembled WGS sequence"/>
</dbReference>
<organism evidence="6 7">
    <name type="scientific">Nocardioides marinisabuli</name>
    <dbReference type="NCBI Taxonomy" id="419476"/>
    <lineage>
        <taxon>Bacteria</taxon>
        <taxon>Bacillati</taxon>
        <taxon>Actinomycetota</taxon>
        <taxon>Actinomycetes</taxon>
        <taxon>Propionibacteriales</taxon>
        <taxon>Nocardioidaceae</taxon>
        <taxon>Nocardioides</taxon>
    </lineage>
</organism>
<dbReference type="AlphaFoldDB" id="A0A7Y9F4S1"/>
<dbReference type="PANTHER" id="PTHR45772">
    <property type="entry name" value="CONSERVED COMPONENT OF ABC TRANSPORTER FOR NATURAL AMINO ACIDS-RELATED"/>
    <property type="match status" value="1"/>
</dbReference>
<dbReference type="RefSeq" id="WP_179617043.1">
    <property type="nucleotide sequence ID" value="NZ_CP059163.1"/>
</dbReference>
<dbReference type="FunFam" id="3.40.50.300:FF:000421">
    <property type="entry name" value="Branched-chain amino acid ABC transporter ATP-binding protein"/>
    <property type="match status" value="1"/>
</dbReference>
<gene>
    <name evidence="6" type="ORF">BKA08_003863</name>
</gene>
<dbReference type="InterPro" id="IPR003593">
    <property type="entry name" value="AAA+_ATPase"/>
</dbReference>
<evidence type="ECO:0000259" key="5">
    <source>
        <dbReference type="PROSITE" id="PS50893"/>
    </source>
</evidence>
<dbReference type="GO" id="GO:0016887">
    <property type="term" value="F:ATP hydrolysis activity"/>
    <property type="evidence" value="ECO:0007669"/>
    <property type="project" value="InterPro"/>
</dbReference>
<dbReference type="PROSITE" id="PS50893">
    <property type="entry name" value="ABC_TRANSPORTER_2"/>
    <property type="match status" value="1"/>
</dbReference>
<dbReference type="Gene3D" id="3.40.50.300">
    <property type="entry name" value="P-loop containing nucleotide triphosphate hydrolases"/>
    <property type="match status" value="1"/>
</dbReference>
<dbReference type="GO" id="GO:0005886">
    <property type="term" value="C:plasma membrane"/>
    <property type="evidence" value="ECO:0007669"/>
    <property type="project" value="TreeGrafter"/>
</dbReference>
<reference evidence="6 7" key="1">
    <citation type="submission" date="2020-07" db="EMBL/GenBank/DDBJ databases">
        <title>Sequencing the genomes of 1000 actinobacteria strains.</title>
        <authorList>
            <person name="Klenk H.-P."/>
        </authorList>
    </citation>
    <scope>NUCLEOTIDE SEQUENCE [LARGE SCALE GENOMIC DNA]</scope>
    <source>
        <strain evidence="6 7">DSM 18965</strain>
    </source>
</reference>
<dbReference type="SUPFAM" id="SSF52540">
    <property type="entry name" value="P-loop containing nucleoside triphosphate hydrolases"/>
    <property type="match status" value="1"/>
</dbReference>
<dbReference type="InterPro" id="IPR027417">
    <property type="entry name" value="P-loop_NTPase"/>
</dbReference>
<dbReference type="Pfam" id="PF00005">
    <property type="entry name" value="ABC_tran"/>
    <property type="match status" value="1"/>
</dbReference>
<protein>
    <submittedName>
        <fullName evidence="6">Branched-chain amino acid transport system ATP-binding protein</fullName>
    </submittedName>
</protein>
<feature type="domain" description="ABC transporter" evidence="5">
    <location>
        <begin position="4"/>
        <end position="252"/>
    </location>
</feature>
<dbReference type="CDD" id="cd03219">
    <property type="entry name" value="ABC_Mj1267_LivG_branched"/>
    <property type="match status" value="1"/>
</dbReference>
<dbReference type="GO" id="GO:0005524">
    <property type="term" value="F:ATP binding"/>
    <property type="evidence" value="ECO:0007669"/>
    <property type="project" value="UniProtKB-KW"/>
</dbReference>
<dbReference type="SMART" id="SM00382">
    <property type="entry name" value="AAA"/>
    <property type="match status" value="1"/>
</dbReference>
<name>A0A7Y9F4S1_9ACTN</name>
<evidence type="ECO:0000313" key="7">
    <source>
        <dbReference type="Proteomes" id="UP000516957"/>
    </source>
</evidence>
<dbReference type="InterPro" id="IPR003439">
    <property type="entry name" value="ABC_transporter-like_ATP-bd"/>
</dbReference>
<keyword evidence="1" id="KW-0813">Transport</keyword>
<evidence type="ECO:0000256" key="1">
    <source>
        <dbReference type="ARBA" id="ARBA00022448"/>
    </source>
</evidence>